<evidence type="ECO:0000313" key="2">
    <source>
        <dbReference type="EMBL" id="MFC0844377.1"/>
    </source>
</evidence>
<proteinExistence type="predicted"/>
<dbReference type="EMBL" id="JBHMQV010000009">
    <property type="protein sequence ID" value="MFC0844377.1"/>
    <property type="molecule type" value="Genomic_DNA"/>
</dbReference>
<accession>A0ABV6TF21</accession>
<dbReference type="Proteomes" id="UP001589887">
    <property type="component" value="Unassembled WGS sequence"/>
</dbReference>
<comment type="caution">
    <text evidence="2">The sequence shown here is derived from an EMBL/GenBank/DDBJ whole genome shotgun (WGS) entry which is preliminary data.</text>
</comment>
<keyword evidence="1" id="KW-0732">Signal</keyword>
<gene>
    <name evidence="2" type="ORF">ACFH04_11780</name>
</gene>
<evidence type="ECO:0000313" key="3">
    <source>
        <dbReference type="Proteomes" id="UP001589887"/>
    </source>
</evidence>
<feature type="chain" id="PRO_5047380832" evidence="1">
    <location>
        <begin position="24"/>
        <end position="187"/>
    </location>
</feature>
<name>A0ABV6TF21_9ACTN</name>
<keyword evidence="3" id="KW-1185">Reference proteome</keyword>
<organism evidence="2 3">
    <name type="scientific">Streptomyces noboritoensis</name>
    <dbReference type="NCBI Taxonomy" id="67337"/>
    <lineage>
        <taxon>Bacteria</taxon>
        <taxon>Bacillati</taxon>
        <taxon>Actinomycetota</taxon>
        <taxon>Actinomycetes</taxon>
        <taxon>Kitasatosporales</taxon>
        <taxon>Streptomycetaceae</taxon>
        <taxon>Streptomyces</taxon>
    </lineage>
</organism>
<dbReference type="InterPro" id="IPR013207">
    <property type="entry name" value="LGFP"/>
</dbReference>
<dbReference type="Pfam" id="PF08310">
    <property type="entry name" value="LGFP"/>
    <property type="match status" value="1"/>
</dbReference>
<feature type="signal peptide" evidence="1">
    <location>
        <begin position="1"/>
        <end position="23"/>
    </location>
</feature>
<evidence type="ECO:0000256" key="1">
    <source>
        <dbReference type="SAM" id="SignalP"/>
    </source>
</evidence>
<protein>
    <submittedName>
        <fullName evidence="2">Uncharacterized protein</fullName>
    </submittedName>
</protein>
<reference evidence="2 3" key="1">
    <citation type="submission" date="2024-09" db="EMBL/GenBank/DDBJ databases">
        <authorList>
            <person name="Sun Q."/>
            <person name="Mori K."/>
        </authorList>
    </citation>
    <scope>NUCLEOTIDE SEQUENCE [LARGE SCALE GENOMIC DNA]</scope>
    <source>
        <strain evidence="2 3">JCM 4557</strain>
    </source>
</reference>
<sequence length="187" mass="20083">MLAVGAGMAAAVAVTTPVPAAQAAGSAAPQRAAACSYNVPSQFLRRWNDNHGADGGFGCPVQEAFQYGNGLYQWFAKGAMVWSPNQGANMVTSVQRWGAGLRFDWGLSDGYNYDGWLINIRRDGQDINGDQECIAHGGGSGDCGRYDGTVYWNTLQPGQYRISVEGCDIGSGHTCRQGWTLPVYEYL</sequence>